<evidence type="ECO:0000256" key="2">
    <source>
        <dbReference type="ARBA" id="ARBA00004857"/>
    </source>
</evidence>
<dbReference type="OrthoDB" id="2015515at2759"/>
<dbReference type="GO" id="GO:0010468">
    <property type="term" value="P:regulation of gene expression"/>
    <property type="evidence" value="ECO:0007669"/>
    <property type="project" value="UniProtKB-ARBA"/>
</dbReference>
<dbReference type="KEGG" id="hazt:108666829"/>
<dbReference type="PANTHER" id="PTHR10683">
    <property type="entry name" value="TRANSALDOLASE"/>
    <property type="match status" value="1"/>
</dbReference>
<organism evidence="16 17">
    <name type="scientific">Hyalella azteca</name>
    <name type="common">Amphipod</name>
    <dbReference type="NCBI Taxonomy" id="294128"/>
    <lineage>
        <taxon>Eukaryota</taxon>
        <taxon>Metazoa</taxon>
        <taxon>Ecdysozoa</taxon>
        <taxon>Arthropoda</taxon>
        <taxon>Crustacea</taxon>
        <taxon>Multicrustacea</taxon>
        <taxon>Malacostraca</taxon>
        <taxon>Eumalacostraca</taxon>
        <taxon>Peracarida</taxon>
        <taxon>Amphipoda</taxon>
        <taxon>Senticaudata</taxon>
        <taxon>Talitrida</taxon>
        <taxon>Talitroidea</taxon>
        <taxon>Hyalellidae</taxon>
        <taxon>Hyalella</taxon>
    </lineage>
</organism>
<evidence type="ECO:0000256" key="4">
    <source>
        <dbReference type="ARBA" id="ARBA00013151"/>
    </source>
</evidence>
<dbReference type="SUPFAM" id="SSF51569">
    <property type="entry name" value="Aldolase"/>
    <property type="match status" value="1"/>
</dbReference>
<dbReference type="Pfam" id="PF00096">
    <property type="entry name" value="zf-C2H2"/>
    <property type="match status" value="2"/>
</dbReference>
<comment type="pathway">
    <text evidence="2 14">Carbohydrate degradation; pentose phosphate pathway; D-glyceraldehyde 3-phosphate and beta-D-fructose 6-phosphate from D-ribose 5-phosphate and D-xylulose 5-phosphate (non-oxidative stage): step 2/3.</text>
</comment>
<keyword evidence="9" id="KW-0862">Zinc</keyword>
<dbReference type="PROSITE" id="PS00028">
    <property type="entry name" value="ZINC_FINGER_C2H2_1"/>
    <property type="match status" value="2"/>
</dbReference>
<dbReference type="GO" id="GO:0005634">
    <property type="term" value="C:nucleus"/>
    <property type="evidence" value="ECO:0007669"/>
    <property type="project" value="UniProtKB-SubCell"/>
</dbReference>
<keyword evidence="10 14" id="KW-0570">Pentose shunt</keyword>
<dbReference type="InterPro" id="IPR036236">
    <property type="entry name" value="Znf_C2H2_sf"/>
</dbReference>
<comment type="function">
    <text evidence="14">Catalyzes the rate-limiting step of the non-oxidative phase in the pentose phosphate pathway. Catalyzes the reversible conversion of sedheptulose-7-phosphate and D-glyceraldehyde 3-phosphate into erythrose-4-phosphate and beta-D-fructose 6-phosphate.</text>
</comment>
<dbReference type="EC" id="2.2.1.2" evidence="4 14"/>
<keyword evidence="11" id="KW-0539">Nucleus</keyword>
<evidence type="ECO:0000256" key="14">
    <source>
        <dbReference type="RuleBase" id="RU000501"/>
    </source>
</evidence>
<dbReference type="GO" id="GO:0008270">
    <property type="term" value="F:zinc ion binding"/>
    <property type="evidence" value="ECO:0007669"/>
    <property type="project" value="UniProtKB-KW"/>
</dbReference>
<dbReference type="InterPro" id="IPR018225">
    <property type="entry name" value="Transaldolase_AS"/>
</dbReference>
<sequence length="406" mass="45204">MATALSALEQTTVVAGTGDFEALQKYKTTDATTSISAMLAAAAMPQYEELIEASVEYGKQNGRSSEAAMDKLFVLFGCEILKIIPGRVGIEVDARLSFDMEAIIAKALKFIELFKEDGVDKDRILIKIASTWEGIQAAKVLESEHGVHCNMTLLVSFDQAVACAEAGVTLISPSVGRILDWHVTNTGTKSYAAPEDPGVVSVTRIYNYYKKFEYPTAVMGASFRNVGEIRELCGCDLLTISPKLLAELQDSTAPTPRKLCPQAATECKLSKVLPLPEAEFRRKLNEDQMATEQLCAGIRQFSMDAIKLEELLKARMQGNIEPTFNDEPPTCPSIELISDEEESTDEESTEKTKFTCELCNKAFSRRSDLKRHLRTHTNERPFACRECDSTFKRKDHLKKHERLKHQ</sequence>
<evidence type="ECO:0000256" key="5">
    <source>
        <dbReference type="ARBA" id="ARBA00022679"/>
    </source>
</evidence>
<evidence type="ECO:0000313" key="16">
    <source>
        <dbReference type="Proteomes" id="UP000694843"/>
    </source>
</evidence>
<evidence type="ECO:0000256" key="10">
    <source>
        <dbReference type="ARBA" id="ARBA00023126"/>
    </source>
</evidence>
<dbReference type="RefSeq" id="XP_047739946.1">
    <property type="nucleotide sequence ID" value="XM_047883990.1"/>
</dbReference>
<name>A0A979FU41_HYAAZ</name>
<proteinExistence type="inferred from homology"/>
<evidence type="ECO:0000313" key="17">
    <source>
        <dbReference type="RefSeq" id="XP_047739946.1"/>
    </source>
</evidence>
<dbReference type="GO" id="GO:0005737">
    <property type="term" value="C:cytoplasm"/>
    <property type="evidence" value="ECO:0007669"/>
    <property type="project" value="InterPro"/>
</dbReference>
<dbReference type="OMA" id="FATIKKY"/>
<keyword evidence="5 14" id="KW-0808">Transferase</keyword>
<dbReference type="InterPro" id="IPR001585">
    <property type="entry name" value="TAL/FSA"/>
</dbReference>
<dbReference type="GO" id="GO:0004801">
    <property type="term" value="F:transaldolase activity"/>
    <property type="evidence" value="ECO:0007669"/>
    <property type="project" value="UniProtKB-EC"/>
</dbReference>
<evidence type="ECO:0000256" key="8">
    <source>
        <dbReference type="ARBA" id="ARBA00022771"/>
    </source>
</evidence>
<evidence type="ECO:0000256" key="11">
    <source>
        <dbReference type="ARBA" id="ARBA00023242"/>
    </source>
</evidence>
<comment type="similarity">
    <text evidence="3">Belongs to the transaldolase family. Type 1 subfamily.</text>
</comment>
<protein>
    <recommendedName>
        <fullName evidence="4 14">Transaldolase</fullName>
        <ecNumber evidence="4 14">2.2.1.2</ecNumber>
    </recommendedName>
</protein>
<dbReference type="PANTHER" id="PTHR10683:SF18">
    <property type="entry name" value="TRANSALDOLASE"/>
    <property type="match status" value="1"/>
</dbReference>
<reference evidence="17" key="1">
    <citation type="submission" date="2025-08" db="UniProtKB">
        <authorList>
            <consortium name="RefSeq"/>
        </authorList>
    </citation>
    <scope>IDENTIFICATION</scope>
    <source>
        <tissue evidence="17">Whole organism</tissue>
    </source>
</reference>
<keyword evidence="8 13" id="KW-0863">Zinc-finger</keyword>
<dbReference type="PROSITE" id="PS50157">
    <property type="entry name" value="ZINC_FINGER_C2H2_2"/>
    <property type="match status" value="2"/>
</dbReference>
<dbReference type="NCBIfam" id="TIGR00874">
    <property type="entry name" value="talAB"/>
    <property type="match status" value="1"/>
</dbReference>
<dbReference type="GO" id="GO:0005975">
    <property type="term" value="P:carbohydrate metabolic process"/>
    <property type="evidence" value="ECO:0007669"/>
    <property type="project" value="InterPro"/>
</dbReference>
<comment type="subcellular location">
    <subcellularLocation>
        <location evidence="1">Nucleus</location>
    </subcellularLocation>
</comment>
<keyword evidence="16" id="KW-1185">Reference proteome</keyword>
<dbReference type="InterPro" id="IPR004730">
    <property type="entry name" value="Transaldolase_1"/>
</dbReference>
<dbReference type="InterPro" id="IPR013785">
    <property type="entry name" value="Aldolase_TIM"/>
</dbReference>
<evidence type="ECO:0000256" key="1">
    <source>
        <dbReference type="ARBA" id="ARBA00004123"/>
    </source>
</evidence>
<dbReference type="SUPFAM" id="SSF57667">
    <property type="entry name" value="beta-beta-alpha zinc fingers"/>
    <property type="match status" value="1"/>
</dbReference>
<evidence type="ECO:0000256" key="6">
    <source>
        <dbReference type="ARBA" id="ARBA00022723"/>
    </source>
</evidence>
<evidence type="ECO:0000259" key="15">
    <source>
        <dbReference type="PROSITE" id="PS50157"/>
    </source>
</evidence>
<dbReference type="GO" id="GO:0009052">
    <property type="term" value="P:pentose-phosphate shunt, non-oxidative branch"/>
    <property type="evidence" value="ECO:0007669"/>
    <property type="project" value="TreeGrafter"/>
</dbReference>
<dbReference type="AlphaFoldDB" id="A0A979FU41"/>
<dbReference type="Pfam" id="PF00923">
    <property type="entry name" value="TAL_FSA"/>
    <property type="match status" value="1"/>
</dbReference>
<evidence type="ECO:0000256" key="7">
    <source>
        <dbReference type="ARBA" id="ARBA00022737"/>
    </source>
</evidence>
<evidence type="ECO:0000256" key="9">
    <source>
        <dbReference type="ARBA" id="ARBA00022833"/>
    </source>
</evidence>
<evidence type="ECO:0000256" key="13">
    <source>
        <dbReference type="PROSITE-ProRule" id="PRU00042"/>
    </source>
</evidence>
<dbReference type="CDD" id="cd00957">
    <property type="entry name" value="Transaldolase_TalAB"/>
    <property type="match status" value="1"/>
</dbReference>
<gene>
    <name evidence="17" type="primary">LOC108666829</name>
</gene>
<dbReference type="PROSITE" id="PS00958">
    <property type="entry name" value="TRANSALDOLASE_2"/>
    <property type="match status" value="1"/>
</dbReference>
<accession>A0A979FU41</accession>
<feature type="domain" description="C2H2-type" evidence="15">
    <location>
        <begin position="382"/>
        <end position="406"/>
    </location>
</feature>
<feature type="domain" description="C2H2-type" evidence="15">
    <location>
        <begin position="354"/>
        <end position="381"/>
    </location>
</feature>
<dbReference type="FunFam" id="3.30.160.60:FF:000744">
    <property type="entry name" value="zinc finger E-box-binding homeobox 1"/>
    <property type="match status" value="1"/>
</dbReference>
<dbReference type="GeneID" id="108666829"/>
<dbReference type="Gene3D" id="3.20.20.70">
    <property type="entry name" value="Aldolase class I"/>
    <property type="match status" value="1"/>
</dbReference>
<keyword evidence="6" id="KW-0479">Metal-binding</keyword>
<evidence type="ECO:0000256" key="3">
    <source>
        <dbReference type="ARBA" id="ARBA00008012"/>
    </source>
</evidence>
<dbReference type="InterPro" id="IPR013087">
    <property type="entry name" value="Znf_C2H2_type"/>
</dbReference>
<keyword evidence="7" id="KW-0677">Repeat</keyword>
<dbReference type="FunFam" id="3.30.160.60:FF:000624">
    <property type="entry name" value="zinc finger protein 697"/>
    <property type="match status" value="1"/>
</dbReference>
<dbReference type="Proteomes" id="UP000694843">
    <property type="component" value="Unplaced"/>
</dbReference>
<evidence type="ECO:0000256" key="12">
    <source>
        <dbReference type="ARBA" id="ARBA00023270"/>
    </source>
</evidence>
<keyword evidence="12" id="KW-0704">Schiff base</keyword>
<dbReference type="SMART" id="SM00355">
    <property type="entry name" value="ZnF_C2H2"/>
    <property type="match status" value="2"/>
</dbReference>
<comment type="catalytic activity">
    <reaction evidence="14">
        <text>D-sedoheptulose 7-phosphate + D-glyceraldehyde 3-phosphate = D-erythrose 4-phosphate + beta-D-fructose 6-phosphate</text>
        <dbReference type="Rhea" id="RHEA:17053"/>
        <dbReference type="ChEBI" id="CHEBI:16897"/>
        <dbReference type="ChEBI" id="CHEBI:57483"/>
        <dbReference type="ChEBI" id="CHEBI:57634"/>
        <dbReference type="ChEBI" id="CHEBI:59776"/>
        <dbReference type="EC" id="2.2.1.2"/>
    </reaction>
</comment>
<dbReference type="Gene3D" id="3.30.160.60">
    <property type="entry name" value="Classic Zinc Finger"/>
    <property type="match status" value="2"/>
</dbReference>